<dbReference type="InterPro" id="IPR052895">
    <property type="entry name" value="HetReg/Transcr_Mod"/>
</dbReference>
<dbReference type="Pfam" id="PF26639">
    <property type="entry name" value="Het-6_barrel"/>
    <property type="match status" value="1"/>
</dbReference>
<evidence type="ECO:0000313" key="3">
    <source>
        <dbReference type="EMBL" id="CZR62635.1"/>
    </source>
</evidence>
<dbReference type="NCBIfam" id="NF047352">
    <property type="entry name" value="P_loop_sacsin"/>
    <property type="match status" value="1"/>
</dbReference>
<dbReference type="OrthoDB" id="1262810at2759"/>
<protein>
    <recommendedName>
        <fullName evidence="2">Heterokaryon incompatibility domain-containing protein</fullName>
    </recommendedName>
</protein>
<dbReference type="EMBL" id="FJOG01000021">
    <property type="protein sequence ID" value="CZR62635.1"/>
    <property type="molecule type" value="Genomic_DNA"/>
</dbReference>
<dbReference type="Gene3D" id="3.30.565.10">
    <property type="entry name" value="Histidine kinase-like ATPase, C-terminal domain"/>
    <property type="match status" value="1"/>
</dbReference>
<reference evidence="3 4" key="1">
    <citation type="submission" date="2016-03" db="EMBL/GenBank/DDBJ databases">
        <authorList>
            <person name="Ploux O."/>
        </authorList>
    </citation>
    <scope>NUCLEOTIDE SEQUENCE [LARGE SCALE GENOMIC DNA]</scope>
    <source>
        <strain evidence="3 4">UAMH 11012</strain>
    </source>
</reference>
<evidence type="ECO:0000313" key="4">
    <source>
        <dbReference type="Proteomes" id="UP000184330"/>
    </source>
</evidence>
<dbReference type="Proteomes" id="UP000184330">
    <property type="component" value="Unassembled WGS sequence"/>
</dbReference>
<proteinExistence type="predicted"/>
<dbReference type="InterPro" id="IPR010730">
    <property type="entry name" value="HET"/>
</dbReference>
<feature type="region of interest" description="Disordered" evidence="1">
    <location>
        <begin position="885"/>
        <end position="935"/>
    </location>
</feature>
<sequence length="1812" mass="203910">MSKDIPKSEAEARAHIAHIRKEKRLDGPDSNTSDLENALIILSEQLYQKSTHFLLELIQNADDNAYATSAPTLNITFSDRTLRIDCNELGFSKANTEAICKIGRSTKKGLDKATRYIGEKGIGFKSVFKIADVVWISSGHYSFNFDKQARLDDCDTGELLDDLRSMDPRLLIFLRKLRQLNITIRDKNGIKWCSKLGRQDLAPGKDGGNIISLNDNADAMSYKIITHSVTGLPEEPKRPGSSVSEILLAFPLDESNEPLISSQKVYAFLPIRDYGFKSQERSFQTRDRAAQRREMEICELGEDVFLRSDDAPTIPTGISIVEIDPHASSDLARRSLFILLGAQTFSNDMVCKAIASTHSSPSFRPNMLSRHDLISHVAFLYHARWKNSNDDFFWMATESRSNERSCEIYVDSEEHYSATDMFQHNRDQVSFIHEDYFKDIFTADENLRAWLVDSLHLAEYPRLVPDRAPKITMSEEFQLLLETTDYLSVLLLLKNQWENYHEYFSRDDDPAKEAAKARLRDRIEGMMVNCRGGETARLKETMLPLRDMAAENMTHLSFIDIPEPESRHWRFLSCFGVVVNAGAGPFIQCLQLLRESGGTLEQAAELYKQIFLHSNGHEGYIQKEFSVQGLIFAPRSANGSSRSDWINTGDCVWDGPGCLKKTPCIRDIYPDHGRFFCLTLGLRKANWLTLMNEAQSIEAFDDIDYISDVFISISEYLHGQHSKISAETMKDMITTLTESPIFPVRAGKSQALKAETIGKIGPLIATLGWEHRLLSQHVQGVPETGGRIQLTFEYTKSICAKARYIARLLPSELANRAQIIGQLCNAKVYTAEKVSIQWTLKTPDGSLEVVGRADSGRVKITPRHTNYEKNSVPFVVSRTPHMSHSFIGLSPSQTSRRSKPDKESRTGRKKGKRNYHSKPRRPPRGRKTQQGGKSSTLDVVQLFMDQFNRASSWSDIAAQPWDKIGADEMLSHLCRLENVDPYSLLSRDEIDSPWNKRLKAGGAFPDDAAGFFFKEDPVIHKKNRFLRPAQHFPASVKITRDKGIYVSISPNPIAEVGGEILLAGEVYISKMLEREMGSAYKPEVHWTSHFRNRSGLDPFTGNENESSTFTIEDDAGSAALTQLLLRHGYKKAGSWPTRKRPTYHIEASTTEEDILSEFTLESFQVQKATSDARYFAQFEKKPDFITLEAPGAIACSGANKSGKRISKLFPRKKGSPVQEVSSLDGFYTYKTLKIQEIRLLELFPGQGDAPVQGIVSHVPVDKAANFCAISYAWGPALKPYFLQTSEGKVPLTTSLHSALKRIRSIDTPIIIWADAICINQSNDYEKALQIRLLPTIFQSAEQVFAWIGDEDDNSHKAMETLMQIKANAISPDEWPDELPRISANWQDGLPLSRNSIWKDIASLFERAWFQRVWIIQEVVLAADVRFVCGAWDVDWDDIFSAVEICLDWTESLDFSETRVREMLLALKPAYAIGLTRKAFKEMKLSPPFKLIALLDSFAHTQSTKECDKLFALLGISSDAGIDAFDPDYHSPVESVVRRYAAEFVRRGSAIDILYRAGLSKSYDFSSWIPKWTSQEPCRTISTWRGANGIFSAGGSDETQAYILPHQPDKLHVAGTIIDQIAQIGTITTAEHDVISVIISIHKLIDELEDYPTGESKDEIRLKLPIGNAITPCADDIGAFQQESDLEDEETDRFDWNSAAFDVSSVADMVEFLKQNRDARDLSWRYWSTAAAFLKRLNNGRFSVTRRGYVGFAPNGAMVGDLVCVFGGGAVPFVVRPKKGEIHSLVGECYIHGIMYGESLELEGVKHTEFVLE</sequence>
<dbReference type="Pfam" id="PF06985">
    <property type="entry name" value="HET"/>
    <property type="match status" value="1"/>
</dbReference>
<dbReference type="STRING" id="576137.A0A1L7XC98"/>
<name>A0A1L7XC98_9HELO</name>
<organism evidence="3 4">
    <name type="scientific">Phialocephala subalpina</name>
    <dbReference type="NCBI Taxonomy" id="576137"/>
    <lineage>
        <taxon>Eukaryota</taxon>
        <taxon>Fungi</taxon>
        <taxon>Dikarya</taxon>
        <taxon>Ascomycota</taxon>
        <taxon>Pezizomycotina</taxon>
        <taxon>Leotiomycetes</taxon>
        <taxon>Helotiales</taxon>
        <taxon>Mollisiaceae</taxon>
        <taxon>Phialocephala</taxon>
        <taxon>Phialocephala fortinii species complex</taxon>
    </lineage>
</organism>
<feature type="compositionally biased region" description="Basic residues" evidence="1">
    <location>
        <begin position="907"/>
        <end position="927"/>
    </location>
</feature>
<gene>
    <name evidence="3" type="ORF">PAC_12532</name>
</gene>
<dbReference type="InterPro" id="IPR036890">
    <property type="entry name" value="HATPase_C_sf"/>
</dbReference>
<evidence type="ECO:0000256" key="1">
    <source>
        <dbReference type="SAM" id="MobiDB-lite"/>
    </source>
</evidence>
<feature type="domain" description="Heterokaryon incompatibility" evidence="2">
    <location>
        <begin position="1267"/>
        <end position="1417"/>
    </location>
</feature>
<accession>A0A1L7XC98</accession>
<evidence type="ECO:0000259" key="2">
    <source>
        <dbReference type="Pfam" id="PF06985"/>
    </source>
</evidence>
<keyword evidence="4" id="KW-1185">Reference proteome</keyword>
<dbReference type="SUPFAM" id="SSF55874">
    <property type="entry name" value="ATPase domain of HSP90 chaperone/DNA topoisomerase II/histidine kinase"/>
    <property type="match status" value="1"/>
</dbReference>
<dbReference type="PANTHER" id="PTHR24148">
    <property type="entry name" value="ANKYRIN REPEAT DOMAIN-CONTAINING PROTEIN 39 HOMOLOG-RELATED"/>
    <property type="match status" value="1"/>
</dbReference>
<dbReference type="PANTHER" id="PTHR24148:SF80">
    <property type="entry name" value="HETEROKARYON INCOMPATIBILITY DOMAIN-CONTAINING PROTEIN"/>
    <property type="match status" value="1"/>
</dbReference>